<proteinExistence type="inferred from homology"/>
<dbReference type="AlphaFoldDB" id="A0A1M6AVW0"/>
<dbReference type="GO" id="GO:0016020">
    <property type="term" value="C:membrane"/>
    <property type="evidence" value="ECO:0007669"/>
    <property type="project" value="InterPro"/>
</dbReference>
<feature type="transmembrane region" description="Helical" evidence="9">
    <location>
        <begin position="195"/>
        <end position="213"/>
    </location>
</feature>
<feature type="transmembrane region" description="Helical" evidence="9">
    <location>
        <begin position="77"/>
        <end position="97"/>
    </location>
</feature>
<dbReference type="OrthoDB" id="2833at2"/>
<keyword evidence="4" id="KW-0762">Sugar transport</keyword>
<sequence length="333" mass="34139">MRILSTVKKIPGGIMAVPLLLGATLNTVVPGLLNIGTLSSAVFSSKGTATTIALALVCIGSQLNLKQAPEVIRRGGVLLLVKFFAGALLGILTANIFGMKGFWGISSLAIISSVTNCNGGLYMALMGEYGEPVDVAAQSILNISDGPFLTLIVLGTTGFASIPAMDLMAAVGPLLVGVVLGNIDEDIRDFLRPGVLMMIPFFAFCLGAGINLMDAASAGISGILLGVIVIVVSGVPLIFADKFINRRPGYAGAAVASAAGNSVATPAAVALIDQSYSPFVESATAQIAAAVVVTSICVPIITARVAKIYGCARDLESNIDGSTDKNRNRVIEL</sequence>
<gene>
    <name evidence="10" type="ORF">SAMN02745751_00267</name>
</gene>
<evidence type="ECO:0000256" key="5">
    <source>
        <dbReference type="ARBA" id="ARBA00022692"/>
    </source>
</evidence>
<dbReference type="STRING" id="1121476.SAMN02745751_00267"/>
<evidence type="ECO:0000256" key="2">
    <source>
        <dbReference type="ARBA" id="ARBA00022448"/>
    </source>
</evidence>
<protein>
    <submittedName>
        <fullName evidence="10">2-keto-3-deoxygluconate permease (TC 2.A.10.1.1)</fullName>
    </submittedName>
</protein>
<dbReference type="EMBL" id="FQZL01000004">
    <property type="protein sequence ID" value="SHI40577.1"/>
    <property type="molecule type" value="Genomic_DNA"/>
</dbReference>
<name>A0A1M6AVW0_9FIRM</name>
<feature type="transmembrane region" description="Helical" evidence="9">
    <location>
        <begin position="219"/>
        <end position="239"/>
    </location>
</feature>
<evidence type="ECO:0000256" key="6">
    <source>
        <dbReference type="ARBA" id="ARBA00022847"/>
    </source>
</evidence>
<organism evidence="10 11">
    <name type="scientific">Dethiosulfatibacter aminovorans DSM 17477</name>
    <dbReference type="NCBI Taxonomy" id="1121476"/>
    <lineage>
        <taxon>Bacteria</taxon>
        <taxon>Bacillati</taxon>
        <taxon>Bacillota</taxon>
        <taxon>Tissierellia</taxon>
        <taxon>Dethiosulfatibacter</taxon>
    </lineage>
</organism>
<keyword evidence="8 9" id="KW-0472">Membrane</keyword>
<accession>A0A1M6AVW0</accession>
<evidence type="ECO:0000256" key="8">
    <source>
        <dbReference type="ARBA" id="ARBA00023136"/>
    </source>
</evidence>
<feature type="transmembrane region" description="Helical" evidence="9">
    <location>
        <begin position="251"/>
        <end position="272"/>
    </location>
</feature>
<keyword evidence="6" id="KW-0769">Symport</keyword>
<evidence type="ECO:0000256" key="9">
    <source>
        <dbReference type="SAM" id="Phobius"/>
    </source>
</evidence>
<keyword evidence="3" id="KW-1003">Cell membrane</keyword>
<dbReference type="Pfam" id="PF03812">
    <property type="entry name" value="KdgT"/>
    <property type="match status" value="1"/>
</dbReference>
<evidence type="ECO:0000256" key="3">
    <source>
        <dbReference type="ARBA" id="ARBA00022475"/>
    </source>
</evidence>
<evidence type="ECO:0000313" key="10">
    <source>
        <dbReference type="EMBL" id="SHI40577.1"/>
    </source>
</evidence>
<evidence type="ECO:0000313" key="11">
    <source>
        <dbReference type="Proteomes" id="UP000184052"/>
    </source>
</evidence>
<feature type="transmembrane region" description="Helical" evidence="9">
    <location>
        <begin position="47"/>
        <end position="65"/>
    </location>
</feature>
<evidence type="ECO:0000256" key="7">
    <source>
        <dbReference type="ARBA" id="ARBA00022989"/>
    </source>
</evidence>
<comment type="similarity">
    <text evidence="1">Belongs to the KdgT transporter family.</text>
</comment>
<feature type="transmembrane region" description="Helical" evidence="9">
    <location>
        <begin position="160"/>
        <end position="183"/>
    </location>
</feature>
<evidence type="ECO:0000256" key="1">
    <source>
        <dbReference type="ARBA" id="ARBA00006430"/>
    </source>
</evidence>
<keyword evidence="2" id="KW-0813">Transport</keyword>
<feature type="transmembrane region" description="Helical" evidence="9">
    <location>
        <begin position="284"/>
        <end position="303"/>
    </location>
</feature>
<keyword evidence="7 9" id="KW-1133">Transmembrane helix</keyword>
<dbReference type="Proteomes" id="UP000184052">
    <property type="component" value="Unassembled WGS sequence"/>
</dbReference>
<dbReference type="InterPro" id="IPR004684">
    <property type="entry name" value="2keto-3dGluconate_permease"/>
</dbReference>
<keyword evidence="11" id="KW-1185">Reference proteome</keyword>
<keyword evidence="5 9" id="KW-0812">Transmembrane</keyword>
<evidence type="ECO:0000256" key="4">
    <source>
        <dbReference type="ARBA" id="ARBA00022597"/>
    </source>
</evidence>
<dbReference type="GO" id="GO:0015649">
    <property type="term" value="F:2-keto-3-deoxygluconate:proton symporter activity"/>
    <property type="evidence" value="ECO:0007669"/>
    <property type="project" value="InterPro"/>
</dbReference>
<reference evidence="10 11" key="1">
    <citation type="submission" date="2016-11" db="EMBL/GenBank/DDBJ databases">
        <authorList>
            <person name="Jaros S."/>
            <person name="Januszkiewicz K."/>
            <person name="Wedrychowicz H."/>
        </authorList>
    </citation>
    <scope>NUCLEOTIDE SEQUENCE [LARGE SCALE GENOMIC DNA]</scope>
    <source>
        <strain evidence="10 11">DSM 17477</strain>
    </source>
</reference>
<dbReference type="RefSeq" id="WP_073045914.1">
    <property type="nucleotide sequence ID" value="NZ_FQZL01000004.1"/>
</dbReference>
<feature type="transmembrane region" description="Helical" evidence="9">
    <location>
        <begin position="12"/>
        <end position="35"/>
    </location>
</feature>